<dbReference type="AlphaFoldDB" id="A0ABD3P554"/>
<dbReference type="InterPro" id="IPR058710">
    <property type="entry name" value="PEPCK_lobe_2"/>
</dbReference>
<comment type="caution">
    <text evidence="2">The sequence shown here is derived from an EMBL/GenBank/DDBJ whole genome shotgun (WGS) entry which is preliminary data.</text>
</comment>
<organism evidence="2 3">
    <name type="scientific">Cyclotella cryptica</name>
    <dbReference type="NCBI Taxonomy" id="29204"/>
    <lineage>
        <taxon>Eukaryota</taxon>
        <taxon>Sar</taxon>
        <taxon>Stramenopiles</taxon>
        <taxon>Ochrophyta</taxon>
        <taxon>Bacillariophyta</taxon>
        <taxon>Coscinodiscophyceae</taxon>
        <taxon>Thalassiosirophycidae</taxon>
        <taxon>Stephanodiscales</taxon>
        <taxon>Stephanodiscaceae</taxon>
        <taxon>Cyclotella</taxon>
    </lineage>
</organism>
<reference evidence="2 3" key="1">
    <citation type="journal article" date="2020" name="G3 (Bethesda)">
        <title>Improved Reference Genome for Cyclotella cryptica CCMP332, a Model for Cell Wall Morphogenesis, Salinity Adaptation, and Lipid Production in Diatoms (Bacillariophyta).</title>
        <authorList>
            <person name="Roberts W.R."/>
            <person name="Downey K.M."/>
            <person name="Ruck E.C."/>
            <person name="Traller J.C."/>
            <person name="Alverson A.J."/>
        </authorList>
    </citation>
    <scope>NUCLEOTIDE SEQUENCE [LARGE SCALE GENOMIC DNA]</scope>
    <source>
        <strain evidence="2 3">CCMP332</strain>
    </source>
</reference>
<evidence type="ECO:0000259" key="1">
    <source>
        <dbReference type="Pfam" id="PF26300"/>
    </source>
</evidence>
<evidence type="ECO:0000313" key="3">
    <source>
        <dbReference type="Proteomes" id="UP001516023"/>
    </source>
</evidence>
<feature type="domain" description="PPi-type phosphoenolpyruvate carboxykinase lobe 2" evidence="1">
    <location>
        <begin position="551"/>
        <end position="661"/>
    </location>
</feature>
<name>A0ABD3P554_9STRA</name>
<dbReference type="Proteomes" id="UP001516023">
    <property type="component" value="Unassembled WGS sequence"/>
</dbReference>
<evidence type="ECO:0000313" key="2">
    <source>
        <dbReference type="EMBL" id="KAL3782654.1"/>
    </source>
</evidence>
<dbReference type="Pfam" id="PF26300">
    <property type="entry name" value="PEPCK_PPi_lobe_2"/>
    <property type="match status" value="1"/>
</dbReference>
<protein>
    <recommendedName>
        <fullName evidence="1">PPi-type phosphoenolpyruvate carboxykinase lobe 2 domain-containing protein</fullName>
    </recommendedName>
</protein>
<dbReference type="EMBL" id="JABMIG020000280">
    <property type="protein sequence ID" value="KAL3782654.1"/>
    <property type="molecule type" value="Genomic_DNA"/>
</dbReference>
<keyword evidence="3" id="KW-1185">Reference proteome</keyword>
<proteinExistence type="predicted"/>
<gene>
    <name evidence="2" type="ORF">HJC23_010163</name>
</gene>
<accession>A0ABD3P554</accession>
<sequence>MGNKSIAAAAAAEQTMANTTIKGDDLIRHCGLNGKGEAVEQMDPQSFHRLIAVKLASQGFQVPPMRNESQTAENQVLQLASDLFRRYAEQSRLLTGHLNPPDRRIQDFLDDALSSTGIKVELPTTSINMDRYGMARELSVPDDPSVNEFHNTEVSSYKLCNGVLHNPINDRRTTKGVFHIADYGLPIPADKIRVPLVTYAKVLEAALQPPKDLNVLPYTSKWKNPIDSMVSLMMRPLVCPEVPGVSYEKRMEIRFFVPGGCVSNLDFVESIFGNAGDPSLPENDAGLDNRHWTGTSGCIILAPHIRKLKKKDVGLPHISEATKDQKKTGMCWEDPDELYNNGSPFKITLRDKRGIMVTILADNYFGYSKKEVKTQIGLSANIFGLAEEEHAGGAVAFKSYSLGKNFYPEASIVGTNYSFQEALKLLGDTVTVHPEGYATDKNWKNIHILPEDMQVDLNAQSAFWTKDGKQQRIRILPGHEYLHPSGYKIRLEKHAASTAYKLIGTAGEGTYCHKPATVSGGGKSEISKSLNDAVIYGSIYIGAYKLTNPPSDFEKEMAQVKEILERDYSNCYEPEYAKLQARPSNRAILSMERSLGSVVKLLTPNQEYTKEHCQFICSIPNHILSIVFAIKRFYKPEWGEDWKSHFSVDIVNGAPGHELKLDGRKLAGSYLRVGHDHTNGGWRTYKLRQDFISADKVQMEDDITASVVVPSSQIKNLPDDYSMFPSLKISQNCEWRLFQRPDDAIYPGFDKQTEEDLAGNHVFVSNFKPIDEGEMRDLTEQVDFFEIFTDPMKEHMRRCLKEGGVNICSAKLRIWNGQQTKNPRYLQVRPDVARPRDKYLAELGTRLYRRIPACEPCVFPVAAVISGRRNNPPDDINGVKIKPLCVFNPIHYQELPELFIDYVCSVTGKSPSTTGAGSEGALTKGPFNAINATADLNNALVSMILCGYAGFSSAAGYIGPKYKVDHDISLLVPEVWCRMKPEERSVEWLIKNGELEKLEDFELETPKGKRKVLASRLGYRITDKFVSHYFGRVFDNPAAAINEEMLKPELQSMEVFADGIDNLVEAEQKSALNYFEDGTIKYACPLLQIVLHVMAYGHYNDKSIQDPEIRAMFTREALLKSDWYKQRLVTKQQRDVTLCMRSIKALEDFMNRPGYTSEAARLGIHDRLREAQKELARVSSDGYLRDLEGTIGADPIVFDE</sequence>